<protein>
    <submittedName>
        <fullName evidence="7">Uncharacterized protein</fullName>
    </submittedName>
</protein>
<organism evidence="7 8">
    <name type="scientific">Marchantia polymorpha subsp. ruderalis</name>
    <dbReference type="NCBI Taxonomy" id="1480154"/>
    <lineage>
        <taxon>Eukaryota</taxon>
        <taxon>Viridiplantae</taxon>
        <taxon>Streptophyta</taxon>
        <taxon>Embryophyta</taxon>
        <taxon>Marchantiophyta</taxon>
        <taxon>Marchantiopsida</taxon>
        <taxon>Marchantiidae</taxon>
        <taxon>Marchantiales</taxon>
        <taxon>Marchantiaceae</taxon>
        <taxon>Marchantia</taxon>
    </lineage>
</organism>
<gene>
    <name evidence="7" type="ORF">AXG93_2818s1230</name>
</gene>
<dbReference type="GO" id="GO:0043036">
    <property type="term" value="C:starch grain"/>
    <property type="evidence" value="ECO:0007669"/>
    <property type="project" value="TreeGrafter"/>
</dbReference>
<evidence type="ECO:0000256" key="5">
    <source>
        <dbReference type="ARBA" id="ARBA00038237"/>
    </source>
</evidence>
<dbReference type="EMBL" id="LVLJ01002338">
    <property type="protein sequence ID" value="OAE25445.1"/>
    <property type="molecule type" value="Genomic_DNA"/>
</dbReference>
<evidence type="ECO:0000313" key="7">
    <source>
        <dbReference type="EMBL" id="OAE25445.1"/>
    </source>
</evidence>
<dbReference type="GO" id="GO:2000904">
    <property type="term" value="P:regulation of starch metabolic process"/>
    <property type="evidence" value="ECO:0007669"/>
    <property type="project" value="TreeGrafter"/>
</dbReference>
<keyword evidence="8" id="KW-1185">Reference proteome</keyword>
<dbReference type="Proteomes" id="UP000077202">
    <property type="component" value="Unassembled WGS sequence"/>
</dbReference>
<evidence type="ECO:0000256" key="6">
    <source>
        <dbReference type="SAM" id="MobiDB-lite"/>
    </source>
</evidence>
<dbReference type="AlphaFoldDB" id="A0A176VZ08"/>
<evidence type="ECO:0000256" key="4">
    <source>
        <dbReference type="ARBA" id="ARBA00022946"/>
    </source>
</evidence>
<evidence type="ECO:0000313" key="8">
    <source>
        <dbReference type="Proteomes" id="UP000077202"/>
    </source>
</evidence>
<evidence type="ECO:0000256" key="1">
    <source>
        <dbReference type="ARBA" id="ARBA00004470"/>
    </source>
</evidence>
<dbReference type="InterPro" id="IPR052495">
    <property type="entry name" value="Alpha-glucan_binding_chloro"/>
</dbReference>
<keyword evidence="2" id="KW-0150">Chloroplast</keyword>
<dbReference type="PANTHER" id="PTHR34113:SF3">
    <property type="entry name" value="PROTEIN EARLY STARVATION 1, CHLOROPLASTIC"/>
    <property type="match status" value="1"/>
</dbReference>
<evidence type="ECO:0000256" key="2">
    <source>
        <dbReference type="ARBA" id="ARBA00022528"/>
    </source>
</evidence>
<sequence>MALDVLGRLGFFNCGSGSVVTPCSASARLSSELEPSKQRNRSWFRSPGSGGSTWAVANILCFDKDTIPESFRNGRLRSRARQKTLLEGASRSSLSSAARLWISKTAGIPSSRTGCRGSVLNGGWSGGEVAGEGRKSLLPIKRHSSCSSQSLPQQQRRTKDAGRVVCYSHRKRNLGSLLGSRVVEEPWSWILEGYVLKGLTGRRNDGPSELELGRGSYRGGPVHGANHIRPLQRPDSVHPQPLTSARQVFLPYIERRYIQKNSKTAKFELLIIFTVTLLKPRRGTEHDELPLRRTLRNCIPHSRDTPPKRDTGIASEKDWGINLKNEKTSESGVNEDGSTWYRESGEDLGDNGYRCRWTVMGGKNADGTSEWKEAWWEKSDWTGYKELGAEKSGKNAQGDTWWETWQEILRQDDWSNLARIEKSAQKQAKSGSGTAGWYEKWWEKYNAKGWSEKGAHKYGRLNDQGWWEKWGEQYDGRGAVLKWTDKWAETDMGTKWGDKWEERFNVGIGTRQGETWHYSATGEPLVRDLTLVPGRKKVWNDVLKYETLGRTGVLYLFCIGSFLVMAFKSDKLFGSTSRKVHKYGKSTSGESWDSVVEEGTFYQAEPHYGWADAVGNSGQLLSIVALERPPGIYPDLDLGMNKEQQ</sequence>
<feature type="compositionally biased region" description="Low complexity" evidence="6">
    <location>
        <begin position="145"/>
        <end position="155"/>
    </location>
</feature>
<comment type="similarity">
    <text evidence="5">Belongs to the ESV1 family.</text>
</comment>
<accession>A0A176VZ08</accession>
<comment type="caution">
    <text evidence="7">The sequence shown here is derived from an EMBL/GenBank/DDBJ whole genome shotgun (WGS) entry which is preliminary data.</text>
</comment>
<dbReference type="GO" id="GO:2001070">
    <property type="term" value="F:starch binding"/>
    <property type="evidence" value="ECO:0007669"/>
    <property type="project" value="TreeGrafter"/>
</dbReference>
<dbReference type="PANTHER" id="PTHR34113">
    <property type="entry name" value="INACTIVE PURPLE ACID PHOSPHATASE-LIKE PROTEIN"/>
    <property type="match status" value="1"/>
</dbReference>
<reference evidence="7" key="1">
    <citation type="submission" date="2016-03" db="EMBL/GenBank/DDBJ databases">
        <title>Mechanisms controlling the formation of the plant cell surface in tip-growing cells are functionally conserved among land plants.</title>
        <authorList>
            <person name="Honkanen S."/>
            <person name="Jones V.A."/>
            <person name="Morieri G."/>
            <person name="Champion C."/>
            <person name="Hetherington A.J."/>
            <person name="Kelly S."/>
            <person name="Saint-Marcoux D."/>
            <person name="Proust H."/>
            <person name="Prescott H."/>
            <person name="Dolan L."/>
        </authorList>
    </citation>
    <scope>NUCLEOTIDE SEQUENCE [LARGE SCALE GENOMIC DNA]</scope>
    <source>
        <tissue evidence="7">Whole gametophyte</tissue>
    </source>
</reference>
<evidence type="ECO:0000256" key="3">
    <source>
        <dbReference type="ARBA" id="ARBA00022640"/>
    </source>
</evidence>
<feature type="region of interest" description="Disordered" evidence="6">
    <location>
        <begin position="142"/>
        <end position="162"/>
    </location>
</feature>
<comment type="subcellular location">
    <subcellularLocation>
        <location evidence="1">Plastid</location>
        <location evidence="1">Chloroplast stroma</location>
    </subcellularLocation>
</comment>
<keyword evidence="3" id="KW-0934">Plastid</keyword>
<proteinExistence type="inferred from homology"/>
<keyword evidence="4" id="KW-0809">Transit peptide</keyword>
<dbReference type="GO" id="GO:0009570">
    <property type="term" value="C:chloroplast stroma"/>
    <property type="evidence" value="ECO:0007669"/>
    <property type="project" value="UniProtKB-SubCell"/>
</dbReference>
<name>A0A176VZ08_MARPO</name>
<dbReference type="GO" id="GO:0005982">
    <property type="term" value="P:starch metabolic process"/>
    <property type="evidence" value="ECO:0007669"/>
    <property type="project" value="TreeGrafter"/>
</dbReference>